<proteinExistence type="predicted"/>
<dbReference type="RefSeq" id="WP_379698891.1">
    <property type="nucleotide sequence ID" value="NZ_JBHSXH010000015.1"/>
</dbReference>
<sequence>MAESNSGVPFWWIVLFVLLALGAGALAVTSVGGTLVSAPEVLIPVFGL</sequence>
<dbReference type="EMBL" id="JBHSXH010000015">
    <property type="protein sequence ID" value="MFC6826806.1"/>
    <property type="molecule type" value="Genomic_DNA"/>
</dbReference>
<organism evidence="1 2">
    <name type="scientific">Halopelagius fulvigenes</name>
    <dbReference type="NCBI Taxonomy" id="1198324"/>
    <lineage>
        <taxon>Archaea</taxon>
        <taxon>Methanobacteriati</taxon>
        <taxon>Methanobacteriota</taxon>
        <taxon>Stenosarchaea group</taxon>
        <taxon>Halobacteria</taxon>
        <taxon>Halobacteriales</taxon>
        <taxon>Haloferacaceae</taxon>
    </lineage>
</organism>
<gene>
    <name evidence="1" type="ORF">ACFQEV_17670</name>
</gene>
<name>A0ABD5U4L4_9EURY</name>
<accession>A0ABD5U4L4</accession>
<keyword evidence="2" id="KW-1185">Reference proteome</keyword>
<protein>
    <submittedName>
        <fullName evidence="1">Uncharacterized protein</fullName>
    </submittedName>
</protein>
<evidence type="ECO:0000313" key="2">
    <source>
        <dbReference type="Proteomes" id="UP001596408"/>
    </source>
</evidence>
<comment type="caution">
    <text evidence="1">The sequence shown here is derived from an EMBL/GenBank/DDBJ whole genome shotgun (WGS) entry which is preliminary data.</text>
</comment>
<evidence type="ECO:0000313" key="1">
    <source>
        <dbReference type="EMBL" id="MFC6826806.1"/>
    </source>
</evidence>
<dbReference type="Proteomes" id="UP001596408">
    <property type="component" value="Unassembled WGS sequence"/>
</dbReference>
<dbReference type="AlphaFoldDB" id="A0ABD5U4L4"/>
<reference evidence="1 2" key="1">
    <citation type="journal article" date="2019" name="Int. J. Syst. Evol. Microbiol.">
        <title>The Global Catalogue of Microorganisms (GCM) 10K type strain sequencing project: providing services to taxonomists for standard genome sequencing and annotation.</title>
        <authorList>
            <consortium name="The Broad Institute Genomics Platform"/>
            <consortium name="The Broad Institute Genome Sequencing Center for Infectious Disease"/>
            <person name="Wu L."/>
            <person name="Ma J."/>
        </authorList>
    </citation>
    <scope>NUCLEOTIDE SEQUENCE [LARGE SCALE GENOMIC DNA]</scope>
    <source>
        <strain evidence="1 2">YIM 94188</strain>
    </source>
</reference>